<evidence type="ECO:0000313" key="4">
    <source>
        <dbReference type="Proteomes" id="UP000467840"/>
    </source>
</evidence>
<dbReference type="GO" id="GO:0009834">
    <property type="term" value="P:plant-type secondary cell wall biogenesis"/>
    <property type="evidence" value="ECO:0007669"/>
    <property type="project" value="InterPro"/>
</dbReference>
<protein>
    <submittedName>
        <fullName evidence="3">Uncharacterized protein</fullName>
    </submittedName>
</protein>
<dbReference type="EMBL" id="JAAGAX010000010">
    <property type="protein sequence ID" value="KAF2299740.1"/>
    <property type="molecule type" value="Genomic_DNA"/>
</dbReference>
<feature type="transmembrane region" description="Helical" evidence="2">
    <location>
        <begin position="212"/>
        <end position="235"/>
    </location>
</feature>
<keyword evidence="2" id="KW-0472">Membrane</keyword>
<keyword evidence="2" id="KW-1133">Transmembrane helix</keyword>
<feature type="region of interest" description="Disordered" evidence="1">
    <location>
        <begin position="144"/>
        <end position="170"/>
    </location>
</feature>
<proteinExistence type="predicted"/>
<organism evidence="3 4">
    <name type="scientific">Hevea brasiliensis</name>
    <name type="common">Para rubber tree</name>
    <name type="synonym">Siphonia brasiliensis</name>
    <dbReference type="NCBI Taxonomy" id="3981"/>
    <lineage>
        <taxon>Eukaryota</taxon>
        <taxon>Viridiplantae</taxon>
        <taxon>Streptophyta</taxon>
        <taxon>Embryophyta</taxon>
        <taxon>Tracheophyta</taxon>
        <taxon>Spermatophyta</taxon>
        <taxon>Magnoliopsida</taxon>
        <taxon>eudicotyledons</taxon>
        <taxon>Gunneridae</taxon>
        <taxon>Pentapetalae</taxon>
        <taxon>rosids</taxon>
        <taxon>fabids</taxon>
        <taxon>Malpighiales</taxon>
        <taxon>Euphorbiaceae</taxon>
        <taxon>Crotonoideae</taxon>
        <taxon>Micrandreae</taxon>
        <taxon>Hevea</taxon>
    </lineage>
</organism>
<keyword evidence="2" id="KW-0812">Transmembrane</keyword>
<sequence length="309" mass="32711">MVPAAPVSIEEHEVIQETITTRPCGEEIVTVSIEDDVKIHEVVGGAGGAGSSYMGDVDGTPCEPKHPKPEGPSHGSLAKKKKKPVMVPAAHVSIEEDEVIQETITTGPWGEEIATVPIEDDVQIHEVVGGTGGAGSLYMGDADGTPCEPEHAKPKGPPHGSLAKKKKKPVMNPAAPVSIEEDEAIQEIITTGPWGEEIVTVPIEDDVQIHEVVGGAVDAGGVFFLAFMALGLFCLARRRKKAVMIPAEAEACVEEHEHIQETITTGPCGEQTVTVTIDDDRRIHEIAEARAVEGGSSSHAQGYHHHKNG</sequence>
<comment type="caution">
    <text evidence="3">The sequence shown here is derived from an EMBL/GenBank/DDBJ whole genome shotgun (WGS) entry which is preliminary data.</text>
</comment>
<dbReference type="PANTHER" id="PTHR35697:SF6">
    <property type="entry name" value="LEUCINE-RICH REPEAT EXTENSIN-LIKE PROTEIN 3"/>
    <property type="match status" value="1"/>
</dbReference>
<reference evidence="3 4" key="1">
    <citation type="journal article" date="2020" name="Mol. Plant">
        <title>The Chromosome-Based Rubber Tree Genome Provides New Insights into Spurge Genome Evolution and Rubber Biosynthesis.</title>
        <authorList>
            <person name="Liu J."/>
            <person name="Shi C."/>
            <person name="Shi C.C."/>
            <person name="Li W."/>
            <person name="Zhang Q.J."/>
            <person name="Zhang Y."/>
            <person name="Li K."/>
            <person name="Lu H.F."/>
            <person name="Shi C."/>
            <person name="Zhu S.T."/>
            <person name="Xiao Z.Y."/>
            <person name="Nan H."/>
            <person name="Yue Y."/>
            <person name="Zhu X.G."/>
            <person name="Wu Y."/>
            <person name="Hong X.N."/>
            <person name="Fan G.Y."/>
            <person name="Tong Y."/>
            <person name="Zhang D."/>
            <person name="Mao C.L."/>
            <person name="Liu Y.L."/>
            <person name="Hao S.J."/>
            <person name="Liu W.Q."/>
            <person name="Lv M.Q."/>
            <person name="Zhang H.B."/>
            <person name="Liu Y."/>
            <person name="Hu-Tang G.R."/>
            <person name="Wang J.P."/>
            <person name="Wang J.H."/>
            <person name="Sun Y.H."/>
            <person name="Ni S.B."/>
            <person name="Chen W.B."/>
            <person name="Zhang X.C."/>
            <person name="Jiao Y.N."/>
            <person name="Eichler E.E."/>
            <person name="Li G.H."/>
            <person name="Liu X."/>
            <person name="Gao L.Z."/>
        </authorList>
    </citation>
    <scope>NUCLEOTIDE SEQUENCE [LARGE SCALE GENOMIC DNA]</scope>
    <source>
        <strain evidence="4">cv. GT1</strain>
        <tissue evidence="3">Leaf</tissue>
    </source>
</reference>
<dbReference type="AlphaFoldDB" id="A0A6A6LE71"/>
<dbReference type="PANTHER" id="PTHR35697">
    <property type="entry name" value="OS08G0108300 PROTEIN"/>
    <property type="match status" value="1"/>
</dbReference>
<gene>
    <name evidence="3" type="ORF">GH714_002975</name>
</gene>
<accession>A0A6A6LE71</accession>
<evidence type="ECO:0000256" key="1">
    <source>
        <dbReference type="SAM" id="MobiDB-lite"/>
    </source>
</evidence>
<name>A0A6A6LE71_HEVBR</name>
<keyword evidence="4" id="KW-1185">Reference proteome</keyword>
<evidence type="ECO:0000313" key="3">
    <source>
        <dbReference type="EMBL" id="KAF2299740.1"/>
    </source>
</evidence>
<feature type="region of interest" description="Disordered" evidence="1">
    <location>
        <begin position="48"/>
        <end position="84"/>
    </location>
</feature>
<dbReference type="Proteomes" id="UP000467840">
    <property type="component" value="Chromosome 4"/>
</dbReference>
<evidence type="ECO:0000256" key="2">
    <source>
        <dbReference type="SAM" id="Phobius"/>
    </source>
</evidence>
<dbReference type="InterPro" id="IPR044950">
    <property type="entry name" value="TED6/7"/>
</dbReference>